<reference evidence="2" key="1">
    <citation type="journal article" date="2015" name="Nature">
        <title>Complex archaea that bridge the gap between prokaryotes and eukaryotes.</title>
        <authorList>
            <person name="Spang A."/>
            <person name="Saw J.H."/>
            <person name="Jorgensen S.L."/>
            <person name="Zaremba-Niedzwiedzka K."/>
            <person name="Martijn J."/>
            <person name="Lind A.E."/>
            <person name="van Eijk R."/>
            <person name="Schleper C."/>
            <person name="Guy L."/>
            <person name="Ettema T.J."/>
        </authorList>
    </citation>
    <scope>NUCLEOTIDE SEQUENCE</scope>
</reference>
<proteinExistence type="predicted"/>
<comment type="caution">
    <text evidence="2">The sequence shown here is derived from an EMBL/GenBank/DDBJ whole genome shotgun (WGS) entry which is preliminary data.</text>
</comment>
<dbReference type="InterPro" id="IPR003753">
    <property type="entry name" value="Exonuc_VII_L"/>
</dbReference>
<name>A0A0F9K0E3_9ZZZZ</name>
<dbReference type="GO" id="GO:0009318">
    <property type="term" value="C:exodeoxyribonuclease VII complex"/>
    <property type="evidence" value="ECO:0007669"/>
    <property type="project" value="InterPro"/>
</dbReference>
<protein>
    <recommendedName>
        <fullName evidence="1">OB-fold nucleic acid binding domain-containing protein</fullName>
    </recommendedName>
</protein>
<gene>
    <name evidence="2" type="ORF">LCGC14_1694630</name>
</gene>
<organism evidence="2">
    <name type="scientific">marine sediment metagenome</name>
    <dbReference type="NCBI Taxonomy" id="412755"/>
    <lineage>
        <taxon>unclassified sequences</taxon>
        <taxon>metagenomes</taxon>
        <taxon>ecological metagenomes</taxon>
    </lineage>
</organism>
<feature type="non-terminal residue" evidence="2">
    <location>
        <position position="87"/>
    </location>
</feature>
<dbReference type="PANTHER" id="PTHR30008">
    <property type="entry name" value="EXODEOXYRIBONUCLEASE 7 LARGE SUBUNIT"/>
    <property type="match status" value="1"/>
</dbReference>
<accession>A0A0F9K0E3</accession>
<dbReference type="GO" id="GO:0008855">
    <property type="term" value="F:exodeoxyribonuclease VII activity"/>
    <property type="evidence" value="ECO:0007669"/>
    <property type="project" value="InterPro"/>
</dbReference>
<dbReference type="EMBL" id="LAZR01014873">
    <property type="protein sequence ID" value="KKM15583.1"/>
    <property type="molecule type" value="Genomic_DNA"/>
</dbReference>
<dbReference type="GO" id="GO:0006308">
    <property type="term" value="P:DNA catabolic process"/>
    <property type="evidence" value="ECO:0007669"/>
    <property type="project" value="InterPro"/>
</dbReference>
<evidence type="ECO:0000313" key="2">
    <source>
        <dbReference type="EMBL" id="KKM15583.1"/>
    </source>
</evidence>
<dbReference type="GO" id="GO:0003676">
    <property type="term" value="F:nucleic acid binding"/>
    <property type="evidence" value="ECO:0007669"/>
    <property type="project" value="InterPro"/>
</dbReference>
<feature type="domain" description="OB-fold nucleic acid binding" evidence="1">
    <location>
        <begin position="27"/>
        <end position="62"/>
    </location>
</feature>
<dbReference type="CDD" id="cd04489">
    <property type="entry name" value="ExoVII_LU_OBF"/>
    <property type="match status" value="1"/>
</dbReference>
<sequence length="87" mass="9613">MPDPKDQFPALTTAIQLYARSLPEAAVIKVRFELENGLAVLATGNIDVYPPQGKYQFYVDKLDPAGVGALQLAYEQMVKRLEAQGLF</sequence>
<evidence type="ECO:0000259" key="1">
    <source>
        <dbReference type="Pfam" id="PF13742"/>
    </source>
</evidence>
<dbReference type="InterPro" id="IPR025824">
    <property type="entry name" value="OB-fold_nuc-bd_dom"/>
</dbReference>
<dbReference type="PANTHER" id="PTHR30008:SF0">
    <property type="entry name" value="EXODEOXYRIBONUCLEASE 7 LARGE SUBUNIT"/>
    <property type="match status" value="1"/>
</dbReference>
<dbReference type="Pfam" id="PF13742">
    <property type="entry name" value="tRNA_anti_2"/>
    <property type="match status" value="1"/>
</dbReference>
<dbReference type="AlphaFoldDB" id="A0A0F9K0E3"/>